<proteinExistence type="predicted"/>
<name>A0A3M4WG34_PSECI</name>
<evidence type="ECO:0008006" key="3">
    <source>
        <dbReference type="Google" id="ProtNLM"/>
    </source>
</evidence>
<accession>A0A3M4WG34</accession>
<evidence type="ECO:0000313" key="1">
    <source>
        <dbReference type="EMBL" id="RMR62272.1"/>
    </source>
</evidence>
<dbReference type="Pfam" id="PF11185">
    <property type="entry name" value="DUF2971"/>
    <property type="match status" value="1"/>
</dbReference>
<dbReference type="AlphaFoldDB" id="A0A3M4WG34"/>
<dbReference type="EMBL" id="RBRY01000026">
    <property type="protein sequence ID" value="RMR62272.1"/>
    <property type="molecule type" value="Genomic_DNA"/>
</dbReference>
<sequence>MKSLIKIRIDPDLPDDTVLWRYMSLDKFINLIDTKQLFLSPISYFKNSDPLEGHLPKKFHNEIESHLQLMSQSGPKFPEDAPKEMLEFEKEYTETSSRRLKLMREKIRGRQSICCWYESKFESEAMWKLYGDNGKSIAIKTTVASLKKSIESRDNEKLAILARMRYLDFNDLDMTKEELLAKNERVSTILLKRKEYEHEREVRLYHEPDTFDLYSPTLMFGDYWEKYIIKSHTINVDTSELIHSVVVSPYVSAPYLSSVKSICSKYELYESNVYQSKLLENYDIDFK</sequence>
<gene>
    <name evidence="1" type="ORF">ALP84_200092</name>
</gene>
<dbReference type="RefSeq" id="WP_122320422.1">
    <property type="nucleotide sequence ID" value="NZ_RBRY01000026.1"/>
</dbReference>
<comment type="caution">
    <text evidence="1">The sequence shown here is derived from an EMBL/GenBank/DDBJ whole genome shotgun (WGS) entry which is preliminary data.</text>
</comment>
<protein>
    <recommendedName>
        <fullName evidence="3">DUF2971 domain-containing protein</fullName>
    </recommendedName>
</protein>
<dbReference type="Proteomes" id="UP000278332">
    <property type="component" value="Unassembled WGS sequence"/>
</dbReference>
<reference evidence="1 2" key="1">
    <citation type="submission" date="2018-08" db="EMBL/GenBank/DDBJ databases">
        <title>Recombination of ecologically and evolutionarily significant loci maintains genetic cohesion in the Pseudomonas syringae species complex.</title>
        <authorList>
            <person name="Dillon M."/>
            <person name="Thakur S."/>
            <person name="Almeida R.N.D."/>
            <person name="Weir B.S."/>
            <person name="Guttman D.S."/>
        </authorList>
    </citation>
    <scope>NUCLEOTIDE SEQUENCE [LARGE SCALE GENOMIC DNA]</scope>
    <source>
        <strain evidence="1 2">ICMP 6917</strain>
    </source>
</reference>
<evidence type="ECO:0000313" key="2">
    <source>
        <dbReference type="Proteomes" id="UP000278332"/>
    </source>
</evidence>
<organism evidence="1 2">
    <name type="scientific">Pseudomonas cichorii</name>
    <dbReference type="NCBI Taxonomy" id="36746"/>
    <lineage>
        <taxon>Bacteria</taxon>
        <taxon>Pseudomonadati</taxon>
        <taxon>Pseudomonadota</taxon>
        <taxon>Gammaproteobacteria</taxon>
        <taxon>Pseudomonadales</taxon>
        <taxon>Pseudomonadaceae</taxon>
        <taxon>Pseudomonas</taxon>
    </lineage>
</organism>
<dbReference type="InterPro" id="IPR021352">
    <property type="entry name" value="DUF2971"/>
</dbReference>